<dbReference type="EMBL" id="NKCK01000083">
    <property type="protein sequence ID" value="RSM01560.1"/>
    <property type="molecule type" value="Genomic_DNA"/>
</dbReference>
<protein>
    <submittedName>
        <fullName evidence="1">Uncharacterized protein</fullName>
    </submittedName>
</protein>
<dbReference type="AlphaFoldDB" id="A0A428THM3"/>
<comment type="caution">
    <text evidence="1">The sequence shown here is derived from an EMBL/GenBank/DDBJ whole genome shotgun (WGS) entry which is preliminary data.</text>
</comment>
<evidence type="ECO:0000313" key="2">
    <source>
        <dbReference type="Proteomes" id="UP000287144"/>
    </source>
</evidence>
<gene>
    <name evidence="1" type="ORF">CEP52_008499</name>
</gene>
<organism evidence="1 2">
    <name type="scientific">Fusarium oligoseptatum</name>
    <dbReference type="NCBI Taxonomy" id="2604345"/>
    <lineage>
        <taxon>Eukaryota</taxon>
        <taxon>Fungi</taxon>
        <taxon>Dikarya</taxon>
        <taxon>Ascomycota</taxon>
        <taxon>Pezizomycotina</taxon>
        <taxon>Sordariomycetes</taxon>
        <taxon>Hypocreomycetidae</taxon>
        <taxon>Hypocreales</taxon>
        <taxon>Nectriaceae</taxon>
        <taxon>Fusarium</taxon>
        <taxon>Fusarium solani species complex</taxon>
    </lineage>
</organism>
<dbReference type="Proteomes" id="UP000287144">
    <property type="component" value="Unassembled WGS sequence"/>
</dbReference>
<sequence>MYLVLTGTKQGSRMSQSSHYECLTMEINGNIAHFRFLDLILLWELTEVRQLSSRSVEVGSGIKDTLDVSCKARGLVPISSS</sequence>
<proteinExistence type="predicted"/>
<evidence type="ECO:0000313" key="1">
    <source>
        <dbReference type="EMBL" id="RSM01560.1"/>
    </source>
</evidence>
<keyword evidence="2" id="KW-1185">Reference proteome</keyword>
<accession>A0A428THM3</accession>
<name>A0A428THM3_9HYPO</name>
<reference evidence="1 2" key="1">
    <citation type="submission" date="2017-06" db="EMBL/GenBank/DDBJ databases">
        <title>Comparative genomic analysis of Ambrosia Fusariam Clade fungi.</title>
        <authorList>
            <person name="Stajich J.E."/>
            <person name="Carrillo J."/>
            <person name="Kijimoto T."/>
            <person name="Eskalen A."/>
            <person name="O'Donnell K."/>
            <person name="Kasson M."/>
        </authorList>
    </citation>
    <scope>NUCLEOTIDE SEQUENCE [LARGE SCALE GENOMIC DNA]</scope>
    <source>
        <strain evidence="1 2">NRRL62579</strain>
    </source>
</reference>